<evidence type="ECO:0000313" key="1">
    <source>
        <dbReference type="EMBL" id="ABQ62169.1"/>
    </source>
</evidence>
<accession>A0A0H3ATQ3</accession>
<evidence type="ECO:0000313" key="2">
    <source>
        <dbReference type="Proteomes" id="UP000006383"/>
    </source>
</evidence>
<dbReference type="KEGG" id="bov:BOV_A0356"/>
<dbReference type="EMBL" id="CP000709">
    <property type="protein sequence ID" value="ABQ62169.1"/>
    <property type="molecule type" value="Genomic_DNA"/>
</dbReference>
<gene>
    <name evidence="1" type="ordered locus">BOV_A0356</name>
</gene>
<proteinExistence type="predicted"/>
<reference evidence="2" key="1">
    <citation type="journal article" date="2009" name="PLoS ONE">
        <title>Genome degradation in Brucella ovis corresponds with narrowing of its host range and tissue tropism.</title>
        <authorList>
            <person name="Tsolis R.M."/>
            <person name="Seshadri R."/>
            <person name="Santos R.L."/>
            <person name="Sangari F.J."/>
            <person name="Lobo J.M."/>
            <person name="de Jong M.F."/>
            <person name="Ren Q."/>
            <person name="Myers G."/>
            <person name="Brinkac L.M."/>
            <person name="Nelson W.C."/>
            <person name="Deboy R.T."/>
            <person name="Angiuoli S."/>
            <person name="Khouri H."/>
            <person name="Dimitrov G."/>
            <person name="Robinson J.R."/>
            <person name="Mulligan S."/>
            <person name="Walker R.L."/>
            <person name="Elzer P.E."/>
            <person name="Hassan K.A."/>
            <person name="Paulsen I.T."/>
        </authorList>
    </citation>
    <scope>NUCLEOTIDE SEQUENCE [LARGE SCALE GENOMIC DNA]</scope>
    <source>
        <strain evidence="2">ATCC 25840 / 63/290 / NCTC 10512</strain>
    </source>
</reference>
<sequence>MRYCSKMEQSKMRIYQLLHEAISLKGILKEPFKPKDLRRIVPGWPYAWYFSFLAQNCADNQPAGSAMFLRVGRGEYCLNQDADFAFDSARAATACGK</sequence>
<keyword evidence="2" id="KW-1185">Reference proteome</keyword>
<name>A0A0H3ATQ3_BRUO2</name>
<protein>
    <submittedName>
        <fullName evidence="1">Uncharacterized protein</fullName>
    </submittedName>
</protein>
<organism evidence="1 2">
    <name type="scientific">Brucella ovis (strain ATCC 25840 / 63/290 / NCTC 10512)</name>
    <dbReference type="NCBI Taxonomy" id="444178"/>
    <lineage>
        <taxon>Bacteria</taxon>
        <taxon>Pseudomonadati</taxon>
        <taxon>Pseudomonadota</taxon>
        <taxon>Alphaproteobacteria</taxon>
        <taxon>Hyphomicrobiales</taxon>
        <taxon>Brucellaceae</taxon>
        <taxon>Brucella/Ochrobactrum group</taxon>
        <taxon>Brucella</taxon>
    </lineage>
</organism>
<dbReference type="AlphaFoldDB" id="A0A0H3ATQ3"/>
<dbReference type="Proteomes" id="UP000006383">
    <property type="component" value="Chromosome II"/>
</dbReference>
<dbReference type="HOGENOM" id="CLU_187995_0_0_5"/>